<dbReference type="InterPro" id="IPR011990">
    <property type="entry name" value="TPR-like_helical_dom_sf"/>
</dbReference>
<keyword evidence="4" id="KW-1133">Transmembrane helix</keyword>
<keyword evidence="4" id="KW-0472">Membrane</keyword>
<name>A0A4Z0WDX1_9GAMM</name>
<feature type="repeat" description="TPR" evidence="1">
    <location>
        <begin position="224"/>
        <end position="257"/>
    </location>
</feature>
<dbReference type="SUPFAM" id="SSF48452">
    <property type="entry name" value="TPR-like"/>
    <property type="match status" value="1"/>
</dbReference>
<dbReference type="NCBIfam" id="NF047558">
    <property type="entry name" value="TPR_END_plus"/>
    <property type="match status" value="1"/>
</dbReference>
<comment type="caution">
    <text evidence="5">The sequence shown here is derived from an EMBL/GenBank/DDBJ whole genome shotgun (WGS) entry which is preliminary data.</text>
</comment>
<evidence type="ECO:0000256" key="4">
    <source>
        <dbReference type="SAM" id="Phobius"/>
    </source>
</evidence>
<dbReference type="PROSITE" id="PS50005">
    <property type="entry name" value="TPR"/>
    <property type="match status" value="1"/>
</dbReference>
<organism evidence="5 6">
    <name type="scientific">Natronospirillum operosum</name>
    <dbReference type="NCBI Taxonomy" id="2759953"/>
    <lineage>
        <taxon>Bacteria</taxon>
        <taxon>Pseudomonadati</taxon>
        <taxon>Pseudomonadota</taxon>
        <taxon>Gammaproteobacteria</taxon>
        <taxon>Oceanospirillales</taxon>
        <taxon>Natronospirillaceae</taxon>
        <taxon>Natronospirillum</taxon>
    </lineage>
</organism>
<protein>
    <submittedName>
        <fullName evidence="5">Uncharacterized protein</fullName>
    </submittedName>
</protein>
<dbReference type="EMBL" id="SRMF01000004">
    <property type="protein sequence ID" value="TGG92969.1"/>
    <property type="molecule type" value="Genomic_DNA"/>
</dbReference>
<evidence type="ECO:0000256" key="3">
    <source>
        <dbReference type="SAM" id="MobiDB-lite"/>
    </source>
</evidence>
<dbReference type="Pfam" id="PF00515">
    <property type="entry name" value="TPR_1"/>
    <property type="match status" value="1"/>
</dbReference>
<feature type="coiled-coil region" evidence="2">
    <location>
        <begin position="118"/>
        <end position="152"/>
    </location>
</feature>
<evidence type="ECO:0000313" key="6">
    <source>
        <dbReference type="Proteomes" id="UP000297475"/>
    </source>
</evidence>
<accession>A0A4Z0WDX1</accession>
<dbReference type="Proteomes" id="UP000297475">
    <property type="component" value="Unassembled WGS sequence"/>
</dbReference>
<keyword evidence="2" id="KW-0175">Coiled coil</keyword>
<feature type="transmembrane region" description="Helical" evidence="4">
    <location>
        <begin position="86"/>
        <end position="106"/>
    </location>
</feature>
<feature type="region of interest" description="Disordered" evidence="3">
    <location>
        <begin position="1"/>
        <end position="21"/>
    </location>
</feature>
<evidence type="ECO:0000256" key="2">
    <source>
        <dbReference type="SAM" id="Coils"/>
    </source>
</evidence>
<dbReference type="OrthoDB" id="9792573at2"/>
<keyword evidence="6" id="KW-1185">Reference proteome</keyword>
<sequence length="279" mass="32030">MAPGGGLELDSSLYQPPEGDQQVREHIEQLDEPLYTPFVERYLLDEIRSLRLELAQTQVRMTEQLTDRQLNTMDRAMSYTTDTVTYFFYLIAAASSVLIIAGWKSLRDIRLSVRKQAKAEIGQVIQQYEQRLADLEQDLKSTSQRIEVNADEIERTNEIHALWLRASQERSIPTRISIYDQILAIRPRDAEALTYKADAVLDLNEPQWAINLCQLALGADRDYAHAYYQLACAYAMMERTEEAIQSLHKAISLNESYLEEAQSEQVLQVILPQLQDSSE</sequence>
<evidence type="ECO:0000256" key="1">
    <source>
        <dbReference type="PROSITE-ProRule" id="PRU00339"/>
    </source>
</evidence>
<gene>
    <name evidence="5" type="ORF">E4656_11645</name>
</gene>
<proteinExistence type="predicted"/>
<dbReference type="SMART" id="SM00028">
    <property type="entry name" value="TPR"/>
    <property type="match status" value="2"/>
</dbReference>
<keyword evidence="4" id="KW-0812">Transmembrane</keyword>
<evidence type="ECO:0000313" key="5">
    <source>
        <dbReference type="EMBL" id="TGG92969.1"/>
    </source>
</evidence>
<dbReference type="InterPro" id="IPR019734">
    <property type="entry name" value="TPR_rpt"/>
</dbReference>
<keyword evidence="1" id="KW-0802">TPR repeat</keyword>
<dbReference type="AlphaFoldDB" id="A0A4Z0WDX1"/>
<reference evidence="5 6" key="1">
    <citation type="submission" date="2019-04" db="EMBL/GenBank/DDBJ databases">
        <title>Natronospirillum operosus gen. nov., sp. nov., a haloalkaliphilic satellite isolated from decaying biomass of laboratory culture of cyanobacterium Geitlerinema sp. and proposal of Natronospirillaceae fam. nov. and Saccharospirillaceae fam. nov.</title>
        <authorList>
            <person name="Kevbrin V."/>
            <person name="Boltyanskaya Y."/>
            <person name="Koziaeva V."/>
            <person name="Grouzdev D.S."/>
            <person name="Park M."/>
            <person name="Cho J."/>
        </authorList>
    </citation>
    <scope>NUCLEOTIDE SEQUENCE [LARGE SCALE GENOMIC DNA]</scope>
    <source>
        <strain evidence="5 6">G-116</strain>
    </source>
</reference>
<dbReference type="Gene3D" id="1.25.40.10">
    <property type="entry name" value="Tetratricopeptide repeat domain"/>
    <property type="match status" value="1"/>
</dbReference>